<protein>
    <submittedName>
        <fullName evidence="2">Uncharacterized protein</fullName>
    </submittedName>
</protein>
<evidence type="ECO:0000313" key="2">
    <source>
        <dbReference type="EMBL" id="KTW32910.1"/>
    </source>
</evidence>
<name>A0A0W4ZX25_PNEMU</name>
<gene>
    <name evidence="2" type="ORF">PNEG_04279</name>
</gene>
<dbReference type="RefSeq" id="XP_019613382.1">
    <property type="nucleotide sequence ID" value="XM_019757800.1"/>
</dbReference>
<evidence type="ECO:0000256" key="1">
    <source>
        <dbReference type="SAM" id="MobiDB-lite"/>
    </source>
</evidence>
<dbReference type="GeneID" id="30671571"/>
<comment type="caution">
    <text evidence="2">The sequence shown here is derived from an EMBL/GenBank/DDBJ whole genome shotgun (WGS) entry which is preliminary data.</text>
</comment>
<feature type="compositionally biased region" description="Basic and acidic residues" evidence="1">
    <location>
        <begin position="61"/>
        <end position="71"/>
    </location>
</feature>
<sequence>MFYSVLLQNIYFLCVFFDEVFKALSKRNHNRRLLHTLTNTCAREKRRRKKVESGQGKKVKVRDDILNSDEK</sequence>
<dbReference type="VEuPathDB" id="FungiDB:PNEG_04279"/>
<dbReference type="AlphaFoldDB" id="A0A0W4ZX25"/>
<dbReference type="Proteomes" id="UP000011958">
    <property type="component" value="Unassembled WGS sequence"/>
</dbReference>
<keyword evidence="3" id="KW-1185">Reference proteome</keyword>
<evidence type="ECO:0000313" key="3">
    <source>
        <dbReference type="Proteomes" id="UP000011958"/>
    </source>
</evidence>
<reference evidence="3" key="1">
    <citation type="journal article" date="2016" name="Nat. Commun.">
        <title>Genome analysis of three Pneumocystis species reveals adaptation mechanisms to life exclusively in mammalian hosts.</title>
        <authorList>
            <person name="Ma L."/>
            <person name="Chen Z."/>
            <person name="Huang D.W."/>
            <person name="Kutty G."/>
            <person name="Ishihara M."/>
            <person name="Wang H."/>
            <person name="Abouelleil A."/>
            <person name="Bishop L."/>
            <person name="Davey E."/>
            <person name="Deng R."/>
            <person name="Deng X."/>
            <person name="Fan L."/>
            <person name="Fantoni G."/>
            <person name="Fitzgerald M."/>
            <person name="Gogineni E."/>
            <person name="Goldberg J.M."/>
            <person name="Handley G."/>
            <person name="Hu X."/>
            <person name="Huber C."/>
            <person name="Jiao X."/>
            <person name="Jones K."/>
            <person name="Levin J.Z."/>
            <person name="Liu Y."/>
            <person name="Macdonald P."/>
            <person name="Melnikov A."/>
            <person name="Raley C."/>
            <person name="Sassi M."/>
            <person name="Sherman B.T."/>
            <person name="Song X."/>
            <person name="Sykes S."/>
            <person name="Tran B."/>
            <person name="Walsh L."/>
            <person name="Xia Y."/>
            <person name="Yang J."/>
            <person name="Young S."/>
            <person name="Zeng Q."/>
            <person name="Zheng X."/>
            <person name="Stephens R."/>
            <person name="Nusbaum C."/>
            <person name="Birren B.W."/>
            <person name="Azadi P."/>
            <person name="Lempicki R.A."/>
            <person name="Cuomo C.A."/>
            <person name="Kovacs J.A."/>
        </authorList>
    </citation>
    <scope>NUCLEOTIDE SEQUENCE [LARGE SCALE GENOMIC DNA]</scope>
    <source>
        <strain evidence="3">B123</strain>
    </source>
</reference>
<feature type="region of interest" description="Disordered" evidence="1">
    <location>
        <begin position="45"/>
        <end position="71"/>
    </location>
</feature>
<dbReference type="EMBL" id="AFWA02000006">
    <property type="protein sequence ID" value="KTW32910.1"/>
    <property type="molecule type" value="Genomic_DNA"/>
</dbReference>
<proteinExistence type="predicted"/>
<organism evidence="2 3">
    <name type="scientific">Pneumocystis murina (strain B123)</name>
    <name type="common">Mouse pneumocystis pneumonia agent</name>
    <name type="synonym">Pneumocystis carinii f. sp. muris</name>
    <dbReference type="NCBI Taxonomy" id="1069680"/>
    <lineage>
        <taxon>Eukaryota</taxon>
        <taxon>Fungi</taxon>
        <taxon>Dikarya</taxon>
        <taxon>Ascomycota</taxon>
        <taxon>Taphrinomycotina</taxon>
        <taxon>Pneumocystomycetes</taxon>
        <taxon>Pneumocystaceae</taxon>
        <taxon>Pneumocystis</taxon>
    </lineage>
</organism>
<accession>A0A0W4ZX25</accession>